<proteinExistence type="predicted"/>
<reference evidence="2 3" key="1">
    <citation type="journal article" date="2023" name="G3 (Bethesda)">
        <title>A chromosome-level genome assembly of Zasmidium syzygii isolated from banana leaves.</title>
        <authorList>
            <person name="van Westerhoven A.C."/>
            <person name="Mehrabi R."/>
            <person name="Talebi R."/>
            <person name="Steentjes M.B.F."/>
            <person name="Corcolon B."/>
            <person name="Chong P.A."/>
            <person name="Kema G.H.J."/>
            <person name="Seidl M.F."/>
        </authorList>
    </citation>
    <scope>NUCLEOTIDE SEQUENCE [LARGE SCALE GENOMIC DNA]</scope>
    <source>
        <strain evidence="2 3">P124</strain>
    </source>
</reference>
<protein>
    <submittedName>
        <fullName evidence="2">Uncharacterized protein</fullName>
    </submittedName>
</protein>
<name>A0ABR0ERD5_ZASCE</name>
<evidence type="ECO:0000313" key="3">
    <source>
        <dbReference type="Proteomes" id="UP001305779"/>
    </source>
</evidence>
<comment type="caution">
    <text evidence="2">The sequence shown here is derived from an EMBL/GenBank/DDBJ whole genome shotgun (WGS) entry which is preliminary data.</text>
</comment>
<sequence>MSDSENESRTAVVGRKRIRTSEQGNYAIAAPASSAASGSDSETSSKESGEISSSESGQQNIPANSDDDQGSESDDDSSETDSSSETDDSDEEVPAHSMASPQGSAGQPHNKPKDRRDEILRLSALTDQEEDDQLFYFHRHLYSEKHPPDFISANARTAARTMRMLLTPALKAANVDAVDNEDMILRNLWCTGPKIVVDPHSEHSDDSPSHESHENDGQNDPLEGLEDFANDRPTKKRDVGIAEGSDDEGEVKEDTPPPARSNW</sequence>
<evidence type="ECO:0000313" key="2">
    <source>
        <dbReference type="EMBL" id="KAK4503393.1"/>
    </source>
</evidence>
<feature type="region of interest" description="Disordered" evidence="1">
    <location>
        <begin position="1"/>
        <end position="114"/>
    </location>
</feature>
<feature type="region of interest" description="Disordered" evidence="1">
    <location>
        <begin position="199"/>
        <end position="263"/>
    </location>
</feature>
<evidence type="ECO:0000256" key="1">
    <source>
        <dbReference type="SAM" id="MobiDB-lite"/>
    </source>
</evidence>
<gene>
    <name evidence="2" type="ORF">PRZ48_004308</name>
</gene>
<feature type="compositionally biased region" description="Acidic residues" evidence="1">
    <location>
        <begin position="65"/>
        <end position="92"/>
    </location>
</feature>
<accession>A0ABR0ERD5</accession>
<feature type="compositionally biased region" description="Basic and acidic residues" evidence="1">
    <location>
        <begin position="199"/>
        <end position="216"/>
    </location>
</feature>
<keyword evidence="3" id="KW-1185">Reference proteome</keyword>
<feature type="compositionally biased region" description="Low complexity" evidence="1">
    <location>
        <begin position="27"/>
        <end position="42"/>
    </location>
</feature>
<dbReference type="Proteomes" id="UP001305779">
    <property type="component" value="Unassembled WGS sequence"/>
</dbReference>
<dbReference type="EMBL" id="JAXOVC010000003">
    <property type="protein sequence ID" value="KAK4503393.1"/>
    <property type="molecule type" value="Genomic_DNA"/>
</dbReference>
<feature type="compositionally biased region" description="Basic and acidic residues" evidence="1">
    <location>
        <begin position="229"/>
        <end position="240"/>
    </location>
</feature>
<organism evidence="2 3">
    <name type="scientific">Zasmidium cellare</name>
    <name type="common">Wine cellar mold</name>
    <name type="synonym">Racodium cellare</name>
    <dbReference type="NCBI Taxonomy" id="395010"/>
    <lineage>
        <taxon>Eukaryota</taxon>
        <taxon>Fungi</taxon>
        <taxon>Dikarya</taxon>
        <taxon>Ascomycota</taxon>
        <taxon>Pezizomycotina</taxon>
        <taxon>Dothideomycetes</taxon>
        <taxon>Dothideomycetidae</taxon>
        <taxon>Mycosphaerellales</taxon>
        <taxon>Mycosphaerellaceae</taxon>
        <taxon>Zasmidium</taxon>
    </lineage>
</organism>